<dbReference type="OrthoDB" id="9812890at2"/>
<comment type="similarity">
    <text evidence="1 2">Belongs to the BolA/IbaG family.</text>
</comment>
<name>A0A4P7C0A1_9GAMM</name>
<dbReference type="SUPFAM" id="SSF82657">
    <property type="entry name" value="BolA-like"/>
    <property type="match status" value="1"/>
</dbReference>
<dbReference type="InterPro" id="IPR036065">
    <property type="entry name" value="BolA-like_sf"/>
</dbReference>
<dbReference type="Proteomes" id="UP000294325">
    <property type="component" value="Chromosome"/>
</dbReference>
<sequence>MDASEIKHMIEAGLPEAEVAVHSEDGHHFEALVVYEGFKDKSLLERHRMVYETLGDSFKSTLHALAIRTRAPGEG</sequence>
<dbReference type="Gene3D" id="3.30.300.90">
    <property type="entry name" value="BolA-like"/>
    <property type="match status" value="1"/>
</dbReference>
<protein>
    <submittedName>
        <fullName evidence="3">BolA/IbaG family iron-sulfur metabolism protein</fullName>
    </submittedName>
</protein>
<organism evidence="3 4">
    <name type="scientific">Nitrosococcus wardiae</name>
    <dbReference type="NCBI Taxonomy" id="1814290"/>
    <lineage>
        <taxon>Bacteria</taxon>
        <taxon>Pseudomonadati</taxon>
        <taxon>Pseudomonadota</taxon>
        <taxon>Gammaproteobacteria</taxon>
        <taxon>Chromatiales</taxon>
        <taxon>Chromatiaceae</taxon>
        <taxon>Nitrosococcus</taxon>
    </lineage>
</organism>
<evidence type="ECO:0000256" key="1">
    <source>
        <dbReference type="ARBA" id="ARBA00005578"/>
    </source>
</evidence>
<dbReference type="Pfam" id="PF01722">
    <property type="entry name" value="BolA"/>
    <property type="match status" value="1"/>
</dbReference>
<dbReference type="InterPro" id="IPR002634">
    <property type="entry name" value="BolA"/>
</dbReference>
<dbReference type="InterPro" id="IPR050961">
    <property type="entry name" value="BolA/IbaG_stress_morph_reg"/>
</dbReference>
<dbReference type="PIRSF" id="PIRSF003113">
    <property type="entry name" value="BolA"/>
    <property type="match status" value="1"/>
</dbReference>
<dbReference type="KEGG" id="nwr:E3U44_06170"/>
<dbReference type="EMBL" id="CP038033">
    <property type="protein sequence ID" value="QBQ54136.1"/>
    <property type="molecule type" value="Genomic_DNA"/>
</dbReference>
<dbReference type="AlphaFoldDB" id="A0A4P7C0A1"/>
<gene>
    <name evidence="3" type="ORF">E3U44_06170</name>
</gene>
<dbReference type="PANTHER" id="PTHR46229">
    <property type="entry name" value="BOLA TRANSCRIPTION REGULATOR"/>
    <property type="match status" value="1"/>
</dbReference>
<evidence type="ECO:0000313" key="3">
    <source>
        <dbReference type="EMBL" id="QBQ54136.1"/>
    </source>
</evidence>
<accession>A0A4P7C0A1</accession>
<proteinExistence type="inferred from homology"/>
<evidence type="ECO:0000256" key="2">
    <source>
        <dbReference type="RuleBase" id="RU003860"/>
    </source>
</evidence>
<keyword evidence="4" id="KW-1185">Reference proteome</keyword>
<reference evidence="3 4" key="1">
    <citation type="submission" date="2019-03" db="EMBL/GenBank/DDBJ databases">
        <title>The genome sequence of Nitrosococcus wardiae strain D1FHST reveals the archetypal metabolic capacity of ammonia-oxidizing Gammaproteobacteria.</title>
        <authorList>
            <person name="Wang L."/>
            <person name="Lim C.K."/>
            <person name="Hanson T.E."/>
            <person name="Dang H."/>
            <person name="Klotz M.G."/>
        </authorList>
    </citation>
    <scope>NUCLEOTIDE SEQUENCE [LARGE SCALE GENOMIC DNA]</scope>
    <source>
        <strain evidence="3 4">D1FHS</strain>
    </source>
</reference>
<evidence type="ECO:0000313" key="4">
    <source>
        <dbReference type="Proteomes" id="UP000294325"/>
    </source>
</evidence>
<dbReference type="PANTHER" id="PTHR46229:SF2">
    <property type="entry name" value="BOLA-LIKE PROTEIN 1"/>
    <property type="match status" value="1"/>
</dbReference>
<dbReference type="RefSeq" id="WP_013031439.1">
    <property type="nucleotide sequence ID" value="NZ_CP038033.1"/>
</dbReference>